<dbReference type="Pfam" id="PF06564">
    <property type="entry name" value="CBP_BcsQ"/>
    <property type="match status" value="1"/>
</dbReference>
<evidence type="ECO:0000313" key="3">
    <source>
        <dbReference type="Proteomes" id="UP000002217"/>
    </source>
</evidence>
<dbReference type="InterPro" id="IPR050625">
    <property type="entry name" value="ParA/MinD_ATPase"/>
</dbReference>
<dbReference type="PANTHER" id="PTHR43384:SF13">
    <property type="entry name" value="SLR0110 PROTEIN"/>
    <property type="match status" value="1"/>
</dbReference>
<dbReference type="Proteomes" id="UP000002217">
    <property type="component" value="Chromosome"/>
</dbReference>
<sequence>MIISVVGAVSGVGTTVIAANIAVVLTNNGYNVLLVEMSGGTDIQNELSISPEKLITKADIVNRHNKQIFITEYGLSVLPGSDHGTIEDMSVIQEEIKKIAYSYDYIILDTGNLKLPMANESFADIVMLVTEPSRRCLIKNGHLNAQQVLIINKVSPKAVYHPRDIARCYKTDNKYFEIVEDVASVKKSMQQHQPIALCGKKFGEGIENIISTVLTKKKSGIQPMDQLKQSILLATGDEDLHEAISTSISCLPVIAVNRKTLLELASSIEPDMILFSGNLPGDIDILEVATQIGQISDKILFISNMQADDITLARIKELGIEALSGEISIGAILKTVCSRLSITGNTTNQDEHEHYSPVDVEEEDEDTESAFTKIVRSGTEMAGKITDKLSSVNLPNLPKNRLARKHNVRVDNLIAVVSPVTAGKTFVSINLATTLALNGYSVALIDADMRNQSVYTWLALDADSLTEALKDDDPLSFAYKNPMIPNLHVFSSDPYTPAPVNIKSLANLIGNLKEEVDIIIVDTYRNLTEPVTKKIIDMASNVIMVADQDFCHLVKIQKEFDLLESSLDFNNFTLIVNQMVSSKELEISDAEKAAGLQAEGLVQKKSKEVLESIKSGIPVALFCPDVKMAFYDFWIKHEKMLALA</sequence>
<accession>C8W0Q3</accession>
<dbReference type="KEGG" id="dae:Dtox_2503"/>
<dbReference type="InterPro" id="IPR017746">
    <property type="entry name" value="Cellulose_synthase_operon_BcsQ"/>
</dbReference>
<proteinExistence type="predicted"/>
<gene>
    <name evidence="2" type="ordered locus">Dtox_2503</name>
</gene>
<dbReference type="GO" id="GO:0051782">
    <property type="term" value="P:negative regulation of cell division"/>
    <property type="evidence" value="ECO:0007669"/>
    <property type="project" value="TreeGrafter"/>
</dbReference>
<dbReference type="OrthoDB" id="1787531at2"/>
<dbReference type="HOGENOM" id="CLU_424973_0_0_9"/>
<dbReference type="eggNOG" id="COG4963">
    <property type="taxonomic scope" value="Bacteria"/>
</dbReference>
<dbReference type="STRING" id="485916.Dtox_2503"/>
<dbReference type="GO" id="GO:0016887">
    <property type="term" value="F:ATP hydrolysis activity"/>
    <property type="evidence" value="ECO:0007669"/>
    <property type="project" value="TreeGrafter"/>
</dbReference>
<dbReference type="eggNOG" id="COG0489">
    <property type="taxonomic scope" value="Bacteria"/>
</dbReference>
<evidence type="ECO:0000313" key="2">
    <source>
        <dbReference type="EMBL" id="ACV63308.1"/>
    </source>
</evidence>
<protein>
    <submittedName>
        <fullName evidence="2">Chromosome partitioning ATPase-like protein</fullName>
    </submittedName>
</protein>
<reference evidence="2 3" key="1">
    <citation type="journal article" date="2009" name="Stand. Genomic Sci.">
        <title>Complete genome sequence of Desulfotomaculum acetoxidans type strain (5575).</title>
        <authorList>
            <person name="Spring S."/>
            <person name="Lapidus A."/>
            <person name="Schroder M."/>
            <person name="Gleim D."/>
            <person name="Sims D."/>
            <person name="Meincke L."/>
            <person name="Glavina Del Rio T."/>
            <person name="Tice H."/>
            <person name="Copeland A."/>
            <person name="Cheng J.F."/>
            <person name="Lucas S."/>
            <person name="Chen F."/>
            <person name="Nolan M."/>
            <person name="Bruce D."/>
            <person name="Goodwin L."/>
            <person name="Pitluck S."/>
            <person name="Ivanova N."/>
            <person name="Mavromatis K."/>
            <person name="Mikhailova N."/>
            <person name="Pati A."/>
            <person name="Chen A."/>
            <person name="Palaniappan K."/>
            <person name="Land M."/>
            <person name="Hauser L."/>
            <person name="Chang Y.J."/>
            <person name="Jeffries C.D."/>
            <person name="Chain P."/>
            <person name="Saunders E."/>
            <person name="Brettin T."/>
            <person name="Detter J.C."/>
            <person name="Goker M."/>
            <person name="Bristow J."/>
            <person name="Eisen J.A."/>
            <person name="Markowitz V."/>
            <person name="Hugenholtz P."/>
            <person name="Kyrpides N.C."/>
            <person name="Klenk H.P."/>
            <person name="Han C."/>
        </authorList>
    </citation>
    <scope>NUCLEOTIDE SEQUENCE [LARGE SCALE GENOMIC DNA]</scope>
    <source>
        <strain evidence="3">ATCC 49208 / DSM 771 / VKM B-1644</strain>
    </source>
</reference>
<dbReference type="InterPro" id="IPR027417">
    <property type="entry name" value="P-loop_NTPase"/>
</dbReference>
<feature type="domain" description="CobQ/CobB/MinD/ParA nucleotide binding" evidence="1">
    <location>
        <begin position="422"/>
        <end position="617"/>
    </location>
</feature>
<name>C8W0Q3_DESAS</name>
<dbReference type="RefSeq" id="WP_015758006.1">
    <property type="nucleotide sequence ID" value="NC_013216.1"/>
</dbReference>
<dbReference type="AlphaFoldDB" id="C8W0Q3"/>
<dbReference type="SUPFAM" id="SSF52540">
    <property type="entry name" value="P-loop containing nucleoside triphosphate hydrolases"/>
    <property type="match status" value="2"/>
</dbReference>
<dbReference type="PANTHER" id="PTHR43384">
    <property type="entry name" value="SEPTUM SITE-DETERMINING PROTEIN MIND HOMOLOG, CHLOROPLASTIC-RELATED"/>
    <property type="match status" value="1"/>
</dbReference>
<dbReference type="InterPro" id="IPR002586">
    <property type="entry name" value="CobQ/CobB/MinD/ParA_Nub-bd_dom"/>
</dbReference>
<organism evidence="2 3">
    <name type="scientific">Desulfofarcimen acetoxidans (strain ATCC 49208 / DSM 771 / KCTC 5769 / VKM B-1644 / 5575)</name>
    <name type="common">Desulfotomaculum acetoxidans</name>
    <dbReference type="NCBI Taxonomy" id="485916"/>
    <lineage>
        <taxon>Bacteria</taxon>
        <taxon>Bacillati</taxon>
        <taxon>Bacillota</taxon>
        <taxon>Clostridia</taxon>
        <taxon>Eubacteriales</taxon>
        <taxon>Peptococcaceae</taxon>
        <taxon>Desulfofarcimen</taxon>
    </lineage>
</organism>
<dbReference type="GO" id="GO:0005524">
    <property type="term" value="F:ATP binding"/>
    <property type="evidence" value="ECO:0007669"/>
    <property type="project" value="TreeGrafter"/>
</dbReference>
<evidence type="ECO:0000259" key="1">
    <source>
        <dbReference type="Pfam" id="PF01656"/>
    </source>
</evidence>
<keyword evidence="3" id="KW-1185">Reference proteome</keyword>
<dbReference type="Gene3D" id="3.40.50.300">
    <property type="entry name" value="P-loop containing nucleotide triphosphate hydrolases"/>
    <property type="match status" value="2"/>
</dbReference>
<dbReference type="GO" id="GO:0005829">
    <property type="term" value="C:cytosol"/>
    <property type="evidence" value="ECO:0007669"/>
    <property type="project" value="TreeGrafter"/>
</dbReference>
<dbReference type="EMBL" id="CP001720">
    <property type="protein sequence ID" value="ACV63308.1"/>
    <property type="molecule type" value="Genomic_DNA"/>
</dbReference>
<dbReference type="Pfam" id="PF01656">
    <property type="entry name" value="CbiA"/>
    <property type="match status" value="1"/>
</dbReference>
<dbReference type="GO" id="GO:0009898">
    <property type="term" value="C:cytoplasmic side of plasma membrane"/>
    <property type="evidence" value="ECO:0007669"/>
    <property type="project" value="TreeGrafter"/>
</dbReference>